<dbReference type="Gene3D" id="2.30.180.10">
    <property type="entry name" value="FAS1 domain"/>
    <property type="match status" value="3"/>
</dbReference>
<evidence type="ECO:0000313" key="3">
    <source>
        <dbReference type="EMBL" id="EON75529.1"/>
    </source>
</evidence>
<dbReference type="InterPro" id="IPR050904">
    <property type="entry name" value="Adhesion/Biosynth-related"/>
</dbReference>
<proteinExistence type="predicted"/>
<dbReference type="EMBL" id="AQHR01000104">
    <property type="protein sequence ID" value="EON75529.1"/>
    <property type="molecule type" value="Genomic_DNA"/>
</dbReference>
<feature type="chain" id="PRO_5004450935" description="FAS1 domain-containing protein" evidence="1">
    <location>
        <begin position="23"/>
        <end position="457"/>
    </location>
</feature>
<dbReference type="Proteomes" id="UP000013909">
    <property type="component" value="Unassembled WGS sequence"/>
</dbReference>
<evidence type="ECO:0000256" key="1">
    <source>
        <dbReference type="SAM" id="SignalP"/>
    </source>
</evidence>
<dbReference type="Pfam" id="PF02469">
    <property type="entry name" value="Fasciclin"/>
    <property type="match status" value="3"/>
</dbReference>
<protein>
    <recommendedName>
        <fullName evidence="2">FAS1 domain-containing protein</fullName>
    </recommendedName>
</protein>
<dbReference type="PANTHER" id="PTHR10900">
    <property type="entry name" value="PERIOSTIN-RELATED"/>
    <property type="match status" value="1"/>
</dbReference>
<dbReference type="PROSITE" id="PS51257">
    <property type="entry name" value="PROKAR_LIPOPROTEIN"/>
    <property type="match status" value="1"/>
</dbReference>
<feature type="domain" description="FAS1" evidence="2">
    <location>
        <begin position="320"/>
        <end position="455"/>
    </location>
</feature>
<dbReference type="GO" id="GO:0005615">
    <property type="term" value="C:extracellular space"/>
    <property type="evidence" value="ECO:0007669"/>
    <property type="project" value="TreeGrafter"/>
</dbReference>
<dbReference type="AlphaFoldDB" id="R7ZNA9"/>
<evidence type="ECO:0000259" key="2">
    <source>
        <dbReference type="PROSITE" id="PS50213"/>
    </source>
</evidence>
<dbReference type="RefSeq" id="WP_010856059.1">
    <property type="nucleotide sequence ID" value="NZ_AQHR01000104.1"/>
</dbReference>
<dbReference type="OrthoDB" id="1119934at2"/>
<evidence type="ECO:0000313" key="4">
    <source>
        <dbReference type="Proteomes" id="UP000013909"/>
    </source>
</evidence>
<comment type="caution">
    <text evidence="3">The sequence shown here is derived from an EMBL/GenBank/DDBJ whole genome shotgun (WGS) entry which is preliminary data.</text>
</comment>
<reference evidence="3 4" key="1">
    <citation type="submission" date="2013-02" db="EMBL/GenBank/DDBJ databases">
        <title>A novel strain isolated from Lonar lake, Maharashtra, India.</title>
        <authorList>
            <person name="Singh A."/>
        </authorList>
    </citation>
    <scope>NUCLEOTIDE SEQUENCE [LARGE SCALE GENOMIC DNA]</scope>
    <source>
        <strain evidence="3 4">AK24</strain>
    </source>
</reference>
<dbReference type="FunFam" id="2.30.180.10:FF:000032">
    <property type="entry name" value="Fasciclin domain-containing protein, putative"/>
    <property type="match status" value="3"/>
</dbReference>
<accession>R7ZNA9</accession>
<dbReference type="InterPro" id="IPR036378">
    <property type="entry name" value="FAS1_dom_sf"/>
</dbReference>
<keyword evidence="4" id="KW-1185">Reference proteome</keyword>
<feature type="domain" description="FAS1" evidence="2">
    <location>
        <begin position="177"/>
        <end position="311"/>
    </location>
</feature>
<name>R7ZNA9_9BACT</name>
<feature type="domain" description="FAS1" evidence="2">
    <location>
        <begin position="38"/>
        <end position="167"/>
    </location>
</feature>
<dbReference type="PROSITE" id="PS50213">
    <property type="entry name" value="FAS1"/>
    <property type="match status" value="3"/>
</dbReference>
<dbReference type="PATRIC" id="fig|1288963.3.peg.3924"/>
<sequence length="457" mass="47432">MENFRKNYHLFFVWLAAFGMLAFTSCSDDDNGPMPPAEENIVQVAQGASQFSTLVAAVQRAGLVEALTGPGPFTVFAPTNQAFADAGITDVTAIPVDQLRDILLYHVVSGRVMSNQVTSGAVPTLLEGASLNFTVSGGAITINDGIGVATADISASNGVIHAINGILMPPTEEEEETNTIADIVMGNENFSTLLAAVMQAGLAEALAAADGDFTVFAPTDAAFARFMDDNGLTAEQLLASPNLVDILSYHVVVGPVPSSAVSAGSVTSLGTTPFFVSVDPAGGIWLNGSAQVVDADIMADNGIIHVIDYVITPPTESIAEIAVGFTTAAEPEFTQLVGALARAGLVDAVSGGFSDNLTVFAPTDAAFEALYAALEVDGFEDIDLELLTAVLTYHVVPARAFSQDLREGAELPTLSGDNTLTVNLADLQINESGLIPALLNVHATNGVIHVIDQVLLP</sequence>
<organism evidence="3 4">
    <name type="scientific">Lunatimonas lonarensis</name>
    <dbReference type="NCBI Taxonomy" id="1232681"/>
    <lineage>
        <taxon>Bacteria</taxon>
        <taxon>Pseudomonadati</taxon>
        <taxon>Bacteroidota</taxon>
        <taxon>Cytophagia</taxon>
        <taxon>Cytophagales</taxon>
        <taxon>Cyclobacteriaceae</taxon>
    </lineage>
</organism>
<dbReference type="InterPro" id="IPR000782">
    <property type="entry name" value="FAS1_domain"/>
</dbReference>
<gene>
    <name evidence="3" type="ORF">ADIS_3932</name>
</gene>
<dbReference type="PANTHER" id="PTHR10900:SF77">
    <property type="entry name" value="FI19380P1"/>
    <property type="match status" value="1"/>
</dbReference>
<dbReference type="SUPFAM" id="SSF82153">
    <property type="entry name" value="FAS1 domain"/>
    <property type="match status" value="3"/>
</dbReference>
<dbReference type="SMART" id="SM00554">
    <property type="entry name" value="FAS1"/>
    <property type="match status" value="3"/>
</dbReference>
<keyword evidence="1" id="KW-0732">Signal</keyword>
<feature type="signal peptide" evidence="1">
    <location>
        <begin position="1"/>
        <end position="22"/>
    </location>
</feature>